<accession>A0ACA9Q737</accession>
<evidence type="ECO:0000313" key="2">
    <source>
        <dbReference type="Proteomes" id="UP000789366"/>
    </source>
</evidence>
<organism evidence="1 2">
    <name type="scientific">Cetraspora pellucida</name>
    <dbReference type="NCBI Taxonomy" id="1433469"/>
    <lineage>
        <taxon>Eukaryota</taxon>
        <taxon>Fungi</taxon>
        <taxon>Fungi incertae sedis</taxon>
        <taxon>Mucoromycota</taxon>
        <taxon>Glomeromycotina</taxon>
        <taxon>Glomeromycetes</taxon>
        <taxon>Diversisporales</taxon>
        <taxon>Gigasporaceae</taxon>
        <taxon>Cetraspora</taxon>
    </lineage>
</organism>
<dbReference type="Proteomes" id="UP000789366">
    <property type="component" value="Unassembled WGS sequence"/>
</dbReference>
<name>A0ACA9Q737_9GLOM</name>
<protein>
    <submittedName>
        <fullName evidence="1">966_t:CDS:1</fullName>
    </submittedName>
</protein>
<evidence type="ECO:0000313" key="1">
    <source>
        <dbReference type="EMBL" id="CAG8740376.1"/>
    </source>
</evidence>
<comment type="caution">
    <text evidence="1">The sequence shown here is derived from an EMBL/GenBank/DDBJ whole genome shotgun (WGS) entry which is preliminary data.</text>
</comment>
<dbReference type="EMBL" id="CAJVPW010037645">
    <property type="protein sequence ID" value="CAG8740376.1"/>
    <property type="molecule type" value="Genomic_DNA"/>
</dbReference>
<reference evidence="1" key="1">
    <citation type="submission" date="2021-06" db="EMBL/GenBank/DDBJ databases">
        <authorList>
            <person name="Kallberg Y."/>
            <person name="Tangrot J."/>
            <person name="Rosling A."/>
        </authorList>
    </citation>
    <scope>NUCLEOTIDE SEQUENCE</scope>
    <source>
        <strain evidence="1">28 12/20/2015</strain>
    </source>
</reference>
<gene>
    <name evidence="1" type="ORF">SPELUC_LOCUS13754</name>
</gene>
<keyword evidence="2" id="KW-1185">Reference proteome</keyword>
<feature type="non-terminal residue" evidence="1">
    <location>
        <position position="48"/>
    </location>
</feature>
<proteinExistence type="predicted"/>
<sequence>MSSKNQTVPVYHGAEVDDIENFLFDFEGHKNVGSEPNTNQENLARPEE</sequence>